<reference evidence="2 3" key="1">
    <citation type="journal article" date="2014" name="BMC Genomics">
        <title>Comparison of environmental and isolate Sulfobacillus genomes reveals diverse carbon, sulfur, nitrogen, and hydrogen metabolisms.</title>
        <authorList>
            <person name="Justice N.B."/>
            <person name="Norman A."/>
            <person name="Brown C.T."/>
            <person name="Singh A."/>
            <person name="Thomas B.C."/>
            <person name="Banfield J.F."/>
        </authorList>
    </citation>
    <scope>NUCLEOTIDE SEQUENCE [LARGE SCALE GENOMIC DNA]</scope>
    <source>
        <strain evidence="2">AMDSBA4</strain>
    </source>
</reference>
<dbReference type="SUPFAM" id="SSF53448">
    <property type="entry name" value="Nucleotide-diphospho-sugar transferases"/>
    <property type="match status" value="1"/>
</dbReference>
<dbReference type="EMBL" id="PXYW01000021">
    <property type="protein sequence ID" value="PSR33395.1"/>
    <property type="molecule type" value="Genomic_DNA"/>
</dbReference>
<dbReference type="Gene3D" id="3.90.550.10">
    <property type="entry name" value="Spore Coat Polysaccharide Biosynthesis Protein SpsA, Chain A"/>
    <property type="match status" value="1"/>
</dbReference>
<dbReference type="CDD" id="cd00761">
    <property type="entry name" value="Glyco_tranf_GTA_type"/>
    <property type="match status" value="1"/>
</dbReference>
<comment type="caution">
    <text evidence="2">The sequence shown here is derived from an EMBL/GenBank/DDBJ whole genome shotgun (WGS) entry which is preliminary data.</text>
</comment>
<dbReference type="Proteomes" id="UP000242972">
    <property type="component" value="Unassembled WGS sequence"/>
</dbReference>
<feature type="domain" description="Glycosyltransferase 2-like" evidence="1">
    <location>
        <begin position="24"/>
        <end position="162"/>
    </location>
</feature>
<dbReference type="InterPro" id="IPR001173">
    <property type="entry name" value="Glyco_trans_2-like"/>
</dbReference>
<dbReference type="AlphaFoldDB" id="A0A2T2XFW4"/>
<accession>A0A2T2XFW4</accession>
<dbReference type="PANTHER" id="PTHR22916:SF3">
    <property type="entry name" value="UDP-GLCNAC:BETAGAL BETA-1,3-N-ACETYLGLUCOSAMINYLTRANSFERASE-LIKE PROTEIN 1"/>
    <property type="match status" value="1"/>
</dbReference>
<dbReference type="Pfam" id="PF00535">
    <property type="entry name" value="Glycos_transf_2"/>
    <property type="match status" value="1"/>
</dbReference>
<protein>
    <recommendedName>
        <fullName evidence="1">Glycosyltransferase 2-like domain-containing protein</fullName>
    </recommendedName>
</protein>
<evidence type="ECO:0000259" key="1">
    <source>
        <dbReference type="Pfam" id="PF00535"/>
    </source>
</evidence>
<organism evidence="2 3">
    <name type="scientific">Sulfobacillus benefaciens</name>
    <dbReference type="NCBI Taxonomy" id="453960"/>
    <lineage>
        <taxon>Bacteria</taxon>
        <taxon>Bacillati</taxon>
        <taxon>Bacillota</taxon>
        <taxon>Clostridia</taxon>
        <taxon>Eubacteriales</taxon>
        <taxon>Clostridiales Family XVII. Incertae Sedis</taxon>
        <taxon>Sulfobacillus</taxon>
    </lineage>
</organism>
<name>A0A2T2XFW4_9FIRM</name>
<proteinExistence type="predicted"/>
<dbReference type="GO" id="GO:0016758">
    <property type="term" value="F:hexosyltransferase activity"/>
    <property type="evidence" value="ECO:0007669"/>
    <property type="project" value="UniProtKB-ARBA"/>
</dbReference>
<sequence length="331" mass="38373">MGNCLDFPYIGENVERRDTMASISIVMPVYNVAPFVAEAIHSCLNQSLPFDELIVVDDGSNDGTREIVQEFAAMDYRIQMICTPHNIGPSGSRQFGASQSRCDYIAFLDGDDWWAPSRLSELLKIGQSFDADIICDNAWLVLGTQKVPWTNMFKDSRYPLSFPKLISYRDFYGFNFGRLHPIVRREFMTMHNIGFSSHIRYLEHFVFLLHALDYNARVLVSPTPYYYYRSRPGSMVMSGDTAIQLQREALDWARQCSLSPSAQELLDLMDKQIADGVFWYRCRQEFATHRYGHLLWLALSHPHHWAQLVDEIPRSLFRHWLKSRLSVTEHP</sequence>
<dbReference type="PANTHER" id="PTHR22916">
    <property type="entry name" value="GLYCOSYLTRANSFERASE"/>
    <property type="match status" value="1"/>
</dbReference>
<gene>
    <name evidence="2" type="ORF">C7B46_10080</name>
</gene>
<dbReference type="InterPro" id="IPR029044">
    <property type="entry name" value="Nucleotide-diphossugar_trans"/>
</dbReference>
<evidence type="ECO:0000313" key="3">
    <source>
        <dbReference type="Proteomes" id="UP000242972"/>
    </source>
</evidence>
<evidence type="ECO:0000313" key="2">
    <source>
        <dbReference type="EMBL" id="PSR33395.1"/>
    </source>
</evidence>